<protein>
    <submittedName>
        <fullName evidence="1">Uncharacterized protein</fullName>
    </submittedName>
</protein>
<evidence type="ECO:0000313" key="2">
    <source>
        <dbReference type="Proteomes" id="UP000237105"/>
    </source>
</evidence>
<reference evidence="2" key="1">
    <citation type="submission" date="2016-06" db="EMBL/GenBank/DDBJ databases">
        <title>Parallel loss of symbiosis genes in relatives of nitrogen-fixing non-legume Parasponia.</title>
        <authorList>
            <person name="Van Velzen R."/>
            <person name="Holmer R."/>
            <person name="Bu F."/>
            <person name="Rutten L."/>
            <person name="Van Zeijl A."/>
            <person name="Liu W."/>
            <person name="Santuari L."/>
            <person name="Cao Q."/>
            <person name="Sharma T."/>
            <person name="Shen D."/>
            <person name="Roswanjaya Y."/>
            <person name="Wardhani T."/>
            <person name="Kalhor M.S."/>
            <person name="Jansen J."/>
            <person name="Van den Hoogen J."/>
            <person name="Gungor B."/>
            <person name="Hartog M."/>
            <person name="Hontelez J."/>
            <person name="Verver J."/>
            <person name="Yang W.-C."/>
            <person name="Schijlen E."/>
            <person name="Repin R."/>
            <person name="Schilthuizen M."/>
            <person name="Schranz E."/>
            <person name="Heidstra R."/>
            <person name="Miyata K."/>
            <person name="Fedorova E."/>
            <person name="Kohlen W."/>
            <person name="Bisseling T."/>
            <person name="Smit S."/>
            <person name="Geurts R."/>
        </authorList>
    </citation>
    <scope>NUCLEOTIDE SEQUENCE [LARGE SCALE GENOMIC DNA]</scope>
    <source>
        <strain evidence="2">cv. WU1-14</strain>
    </source>
</reference>
<keyword evidence="2" id="KW-1185">Reference proteome</keyword>
<gene>
    <name evidence="1" type="ORF">PanWU01x14_261210</name>
</gene>
<dbReference type="OrthoDB" id="10275330at2759"/>
<sequence length="89" mass="9865">MLKFFNVNNPSGIFPLKLFSDKSKYFIAAISPILSEVGPKYECPQLLQPSYGSWDIATEVITAEVKTPELNQSIDVARKCSDKVVIGEV</sequence>
<evidence type="ECO:0000313" key="1">
    <source>
        <dbReference type="EMBL" id="PON45176.1"/>
    </source>
</evidence>
<dbReference type="EMBL" id="JXTB01000336">
    <property type="protein sequence ID" value="PON45176.1"/>
    <property type="molecule type" value="Genomic_DNA"/>
</dbReference>
<accession>A0A2P5B8U6</accession>
<dbReference type="Proteomes" id="UP000237105">
    <property type="component" value="Unassembled WGS sequence"/>
</dbReference>
<proteinExistence type="predicted"/>
<name>A0A2P5B8U6_PARAD</name>
<organism evidence="1 2">
    <name type="scientific">Parasponia andersonii</name>
    <name type="common">Sponia andersonii</name>
    <dbReference type="NCBI Taxonomy" id="3476"/>
    <lineage>
        <taxon>Eukaryota</taxon>
        <taxon>Viridiplantae</taxon>
        <taxon>Streptophyta</taxon>
        <taxon>Embryophyta</taxon>
        <taxon>Tracheophyta</taxon>
        <taxon>Spermatophyta</taxon>
        <taxon>Magnoliopsida</taxon>
        <taxon>eudicotyledons</taxon>
        <taxon>Gunneridae</taxon>
        <taxon>Pentapetalae</taxon>
        <taxon>rosids</taxon>
        <taxon>fabids</taxon>
        <taxon>Rosales</taxon>
        <taxon>Cannabaceae</taxon>
        <taxon>Parasponia</taxon>
    </lineage>
</organism>
<comment type="caution">
    <text evidence="1">The sequence shown here is derived from an EMBL/GenBank/DDBJ whole genome shotgun (WGS) entry which is preliminary data.</text>
</comment>
<dbReference type="AlphaFoldDB" id="A0A2P5B8U6"/>